<feature type="compositionally biased region" description="Basic and acidic residues" evidence="1">
    <location>
        <begin position="81"/>
        <end position="92"/>
    </location>
</feature>
<proteinExistence type="predicted"/>
<feature type="compositionally biased region" description="Polar residues" evidence="1">
    <location>
        <begin position="116"/>
        <end position="126"/>
    </location>
</feature>
<accession>C3ZU18</accession>
<organism>
    <name type="scientific">Branchiostoma floridae</name>
    <name type="common">Florida lancelet</name>
    <name type="synonym">Amphioxus</name>
    <dbReference type="NCBI Taxonomy" id="7739"/>
    <lineage>
        <taxon>Eukaryota</taxon>
        <taxon>Metazoa</taxon>
        <taxon>Chordata</taxon>
        <taxon>Cephalochordata</taxon>
        <taxon>Leptocardii</taxon>
        <taxon>Amphioxiformes</taxon>
        <taxon>Branchiostomatidae</taxon>
        <taxon>Branchiostoma</taxon>
    </lineage>
</organism>
<name>C3ZU18_BRAFL</name>
<sequence length="182" mass="19194">MAGAAAHLADTAGTTGITVSGLLTEIPVNVAGIYRGAHLSTTCMLPDSPTTSGSTLHRHRRSKHVQAEDADRRFALVPAPRDGRSGAPKEPRGFSGIAGSVYGGRRSPGRSDALPLQQQGCAGHTTTRSRHKPPSTSSDVRPDRTRWWPAQALAAERAQDAPGTYFDMSFSSAMGCRGMLEG</sequence>
<dbReference type="AlphaFoldDB" id="C3ZU18"/>
<evidence type="ECO:0000256" key="1">
    <source>
        <dbReference type="SAM" id="MobiDB-lite"/>
    </source>
</evidence>
<feature type="region of interest" description="Disordered" evidence="1">
    <location>
        <begin position="44"/>
        <end position="145"/>
    </location>
</feature>
<evidence type="ECO:0000313" key="2">
    <source>
        <dbReference type="EMBL" id="EEN43904.1"/>
    </source>
</evidence>
<dbReference type="InParanoid" id="C3ZU18"/>
<protein>
    <submittedName>
        <fullName evidence="2">Uncharacterized protein</fullName>
    </submittedName>
</protein>
<reference evidence="2" key="1">
    <citation type="journal article" date="2008" name="Nature">
        <title>The amphioxus genome and the evolution of the chordate karyotype.</title>
        <authorList>
            <consortium name="US DOE Joint Genome Institute (JGI-PGF)"/>
            <person name="Putnam N.H."/>
            <person name="Butts T."/>
            <person name="Ferrier D.E.K."/>
            <person name="Furlong R.F."/>
            <person name="Hellsten U."/>
            <person name="Kawashima T."/>
            <person name="Robinson-Rechavi M."/>
            <person name="Shoguchi E."/>
            <person name="Terry A."/>
            <person name="Yu J.-K."/>
            <person name="Benito-Gutierrez E.L."/>
            <person name="Dubchak I."/>
            <person name="Garcia-Fernandez J."/>
            <person name="Gibson-Brown J.J."/>
            <person name="Grigoriev I.V."/>
            <person name="Horton A.C."/>
            <person name="de Jong P.J."/>
            <person name="Jurka J."/>
            <person name="Kapitonov V.V."/>
            <person name="Kohara Y."/>
            <person name="Kuroki Y."/>
            <person name="Lindquist E."/>
            <person name="Lucas S."/>
            <person name="Osoegawa K."/>
            <person name="Pennacchio L.A."/>
            <person name="Salamov A.A."/>
            <person name="Satou Y."/>
            <person name="Sauka-Spengler T."/>
            <person name="Schmutz J."/>
            <person name="Shin-I T."/>
            <person name="Toyoda A."/>
            <person name="Bronner-Fraser M."/>
            <person name="Fujiyama A."/>
            <person name="Holland L.Z."/>
            <person name="Holland P.W.H."/>
            <person name="Satoh N."/>
            <person name="Rokhsar D.S."/>
        </authorList>
    </citation>
    <scope>NUCLEOTIDE SEQUENCE [LARGE SCALE GENOMIC DNA]</scope>
    <source>
        <strain evidence="2">S238N-H82</strain>
        <tissue evidence="2">Testes</tissue>
    </source>
</reference>
<dbReference type="EMBL" id="GG666681">
    <property type="protein sequence ID" value="EEN43904.1"/>
    <property type="molecule type" value="Genomic_DNA"/>
</dbReference>
<gene>
    <name evidence="2" type="ORF">BRAFLDRAFT_87281</name>
</gene>
<feature type="compositionally biased region" description="Polar residues" evidence="1">
    <location>
        <begin position="44"/>
        <end position="55"/>
    </location>
</feature>
<feature type="compositionally biased region" description="Basic and acidic residues" evidence="1">
    <location>
        <begin position="65"/>
        <end position="74"/>
    </location>
</feature>